<dbReference type="Pfam" id="PF00211">
    <property type="entry name" value="Guanylate_cyc"/>
    <property type="match status" value="1"/>
</dbReference>
<dbReference type="PANTHER" id="PTHR11920:SF335">
    <property type="entry name" value="GUANYLATE CYCLASE"/>
    <property type="match status" value="1"/>
</dbReference>
<dbReference type="SMART" id="SM00044">
    <property type="entry name" value="CYCc"/>
    <property type="match status" value="1"/>
</dbReference>
<evidence type="ECO:0000259" key="11">
    <source>
        <dbReference type="PROSITE" id="PS50125"/>
    </source>
</evidence>
<organism evidence="12 13">
    <name type="scientific">Rhizobium gallicum bv. gallicum R602sp</name>
    <dbReference type="NCBI Taxonomy" id="1041138"/>
    <lineage>
        <taxon>Bacteria</taxon>
        <taxon>Pseudomonadati</taxon>
        <taxon>Pseudomonadota</taxon>
        <taxon>Alphaproteobacteria</taxon>
        <taxon>Hyphomicrobiales</taxon>
        <taxon>Rhizobiaceae</taxon>
        <taxon>Rhizobium/Agrobacterium group</taxon>
        <taxon>Rhizobium</taxon>
    </lineage>
</organism>
<dbReference type="EMBL" id="CP006880">
    <property type="protein sequence ID" value="AJD44086.1"/>
    <property type="molecule type" value="Genomic_DNA"/>
</dbReference>
<dbReference type="GO" id="GO:0009190">
    <property type="term" value="P:cyclic nucleotide biosynthetic process"/>
    <property type="evidence" value="ECO:0007669"/>
    <property type="project" value="InterPro"/>
</dbReference>
<dbReference type="CDD" id="cd07302">
    <property type="entry name" value="CHD"/>
    <property type="match status" value="1"/>
</dbReference>
<evidence type="ECO:0000256" key="8">
    <source>
        <dbReference type="ARBA" id="ARBA00023239"/>
    </source>
</evidence>
<reference evidence="12 13" key="1">
    <citation type="submission" date="2013-11" db="EMBL/GenBank/DDBJ databases">
        <title>Complete genome sequence of Rhizobium gallicum bv. gallicum R602.</title>
        <authorList>
            <person name="Bustos P."/>
            <person name="Santamaria R.I."/>
            <person name="Lozano L."/>
            <person name="Acosta J.L."/>
            <person name="Ormeno-Orrillo E."/>
            <person name="Rogel M.A."/>
            <person name="Romero D."/>
            <person name="Cevallos M.A."/>
            <person name="Martinez-Romero E."/>
            <person name="Gonzalez V."/>
        </authorList>
    </citation>
    <scope>NUCLEOTIDE SEQUENCE [LARGE SCALE GENOMIC DNA]</scope>
    <source>
        <strain evidence="12 13">R602</strain>
        <plasmid evidence="12 13">pRgalR602c</plasmid>
    </source>
</reference>
<dbReference type="Gene3D" id="3.30.70.1230">
    <property type="entry name" value="Nucleotide cyclase"/>
    <property type="match status" value="1"/>
</dbReference>
<keyword evidence="8" id="KW-0456">Lyase</keyword>
<accession>A0A0B4XAF0</accession>
<dbReference type="InterPro" id="IPR001789">
    <property type="entry name" value="Sig_transdc_resp-reg_receiver"/>
</dbReference>
<dbReference type="SUPFAM" id="SSF55073">
    <property type="entry name" value="Nucleotide cyclase"/>
    <property type="match status" value="1"/>
</dbReference>
<keyword evidence="12" id="KW-0418">Kinase</keyword>
<keyword evidence="6" id="KW-1133">Transmembrane helix</keyword>
<dbReference type="HOGENOM" id="CLU_000445_110_0_5"/>
<dbReference type="SUPFAM" id="SSF52172">
    <property type="entry name" value="CheY-like"/>
    <property type="match status" value="1"/>
</dbReference>
<evidence type="ECO:0000256" key="7">
    <source>
        <dbReference type="ARBA" id="ARBA00023136"/>
    </source>
</evidence>
<dbReference type="InterPro" id="IPR003661">
    <property type="entry name" value="HisK_dim/P_dom"/>
</dbReference>
<dbReference type="EC" id="2.7.13.3" evidence="3"/>
<evidence type="ECO:0000256" key="6">
    <source>
        <dbReference type="ARBA" id="ARBA00022989"/>
    </source>
</evidence>
<dbReference type="InterPro" id="IPR050401">
    <property type="entry name" value="Cyclic_nucleotide_synthase"/>
</dbReference>
<proteinExistence type="predicted"/>
<keyword evidence="12" id="KW-0614">Plasmid</keyword>
<dbReference type="SMART" id="SM00448">
    <property type="entry name" value="REC"/>
    <property type="match status" value="1"/>
</dbReference>
<dbReference type="InterPro" id="IPR029787">
    <property type="entry name" value="Nucleotide_cyclase"/>
</dbReference>
<dbReference type="GO" id="GO:0016020">
    <property type="term" value="C:membrane"/>
    <property type="evidence" value="ECO:0007669"/>
    <property type="project" value="UniProtKB-SubCell"/>
</dbReference>
<comment type="subcellular location">
    <subcellularLocation>
        <location evidence="2">Membrane</location>
    </subcellularLocation>
</comment>
<keyword evidence="5" id="KW-0547">Nucleotide-binding</keyword>
<geneLocation type="plasmid" evidence="12 13">
    <name>pRgalR602c</name>
</geneLocation>
<feature type="modified residue" description="4-aspartylphosphate" evidence="9">
    <location>
        <position position="226"/>
    </location>
</feature>
<evidence type="ECO:0000256" key="2">
    <source>
        <dbReference type="ARBA" id="ARBA00004370"/>
    </source>
</evidence>
<evidence type="ECO:0000313" key="12">
    <source>
        <dbReference type="EMBL" id="AJD44086.1"/>
    </source>
</evidence>
<dbReference type="Proteomes" id="UP000031368">
    <property type="component" value="Plasmid pRgalR602c"/>
</dbReference>
<dbReference type="Gene3D" id="3.40.50.2300">
    <property type="match status" value="1"/>
</dbReference>
<sequence length="517" mass="57381">MAQSRDIGHRMFIARIAQNIVDPAQAILGYQELITEEVREAGPSDALPDLERILSAARELNTLIKRLLDIETPESGKAPSLDRLLRHDLRTPLNAILGYSEMLIEDFADTLPARLLEDVSKVIRESRNLLAQIDETLDGSPPDADQEFQPKFDGTIAADLARTMATRSSAVTERAGRILIVDDTASNRDLLSRRLRRDGHTVVAASSGQEAIRIFDQQEFDLVLADILMPDMNGIELLGQLKSDRHFREIPVVMISGLKDDDAVARCIEAGAEDYLRKPINPVLFKARIAACLERRRWRTLEKQYLAQIEFEKERANALLHAILPKQVVKRLADGEEVIADRIDMVTIIFADIVNFTEFAARTPAAALVRRLGDLFSRFDELADQYGIEKIKTIGDAYMAASGLLDPRVDHAVAGVAFAKALLAEMSGRVDDGSALTLRIGIHSGPVIAGLIGRKRFVYDVWGHTVNVASRMESCGAPGQIQISQATFDAIGEWRMPARREIINIRGIGRCTTYLLE</sequence>
<dbReference type="Pfam" id="PF00512">
    <property type="entry name" value="HisKA"/>
    <property type="match status" value="1"/>
</dbReference>
<evidence type="ECO:0000259" key="10">
    <source>
        <dbReference type="PROSITE" id="PS50110"/>
    </source>
</evidence>
<dbReference type="AlphaFoldDB" id="A0A0B4XAF0"/>
<dbReference type="InterPro" id="IPR036097">
    <property type="entry name" value="HisK_dim/P_sf"/>
</dbReference>
<dbReference type="GO" id="GO:0000166">
    <property type="term" value="F:nucleotide binding"/>
    <property type="evidence" value="ECO:0007669"/>
    <property type="project" value="UniProtKB-KW"/>
</dbReference>
<dbReference type="SUPFAM" id="SSF47384">
    <property type="entry name" value="Homodimeric domain of signal transducing histidine kinase"/>
    <property type="match status" value="2"/>
</dbReference>
<keyword evidence="7" id="KW-0472">Membrane</keyword>
<dbReference type="CDD" id="cd00082">
    <property type="entry name" value="HisKA"/>
    <property type="match status" value="1"/>
</dbReference>
<keyword evidence="12" id="KW-0808">Transferase</keyword>
<dbReference type="SMART" id="SM00388">
    <property type="entry name" value="HisKA"/>
    <property type="match status" value="2"/>
</dbReference>
<keyword evidence="4" id="KW-0812">Transmembrane</keyword>
<gene>
    <name evidence="12" type="ORF">RGR602_PC00039</name>
</gene>
<feature type="domain" description="Response regulatory" evidence="10">
    <location>
        <begin position="177"/>
        <end position="293"/>
    </location>
</feature>
<evidence type="ECO:0000256" key="1">
    <source>
        <dbReference type="ARBA" id="ARBA00000085"/>
    </source>
</evidence>
<evidence type="ECO:0000256" key="4">
    <source>
        <dbReference type="ARBA" id="ARBA00022692"/>
    </source>
</evidence>
<comment type="catalytic activity">
    <reaction evidence="1">
        <text>ATP + protein L-histidine = ADP + protein N-phospho-L-histidine.</text>
        <dbReference type="EC" id="2.7.13.3"/>
    </reaction>
</comment>
<keyword evidence="9" id="KW-0597">Phosphoprotein</keyword>
<evidence type="ECO:0000256" key="3">
    <source>
        <dbReference type="ARBA" id="ARBA00012438"/>
    </source>
</evidence>
<evidence type="ECO:0000313" key="13">
    <source>
        <dbReference type="Proteomes" id="UP000031368"/>
    </source>
</evidence>
<dbReference type="Pfam" id="PF00072">
    <property type="entry name" value="Response_reg"/>
    <property type="match status" value="1"/>
</dbReference>
<dbReference type="InterPro" id="IPR011006">
    <property type="entry name" value="CheY-like_superfamily"/>
</dbReference>
<dbReference type="GO" id="GO:0000155">
    <property type="term" value="F:phosphorelay sensor kinase activity"/>
    <property type="evidence" value="ECO:0007669"/>
    <property type="project" value="InterPro"/>
</dbReference>
<keyword evidence="13" id="KW-1185">Reference proteome</keyword>
<dbReference type="InterPro" id="IPR001054">
    <property type="entry name" value="A/G_cyclase"/>
</dbReference>
<dbReference type="PROSITE" id="PS50110">
    <property type="entry name" value="RESPONSE_REGULATORY"/>
    <property type="match status" value="1"/>
</dbReference>
<dbReference type="KEGG" id="rga:RGR602_PC00039"/>
<evidence type="ECO:0000256" key="5">
    <source>
        <dbReference type="ARBA" id="ARBA00022741"/>
    </source>
</evidence>
<protein>
    <recommendedName>
        <fullName evidence="3">histidine kinase</fullName>
        <ecNumber evidence="3">2.7.13.3</ecNumber>
    </recommendedName>
</protein>
<dbReference type="Gene3D" id="1.10.287.130">
    <property type="match status" value="2"/>
</dbReference>
<feature type="domain" description="Guanylate cyclase" evidence="11">
    <location>
        <begin position="347"/>
        <end position="473"/>
    </location>
</feature>
<dbReference type="GO" id="GO:0004016">
    <property type="term" value="F:adenylate cyclase activity"/>
    <property type="evidence" value="ECO:0007669"/>
    <property type="project" value="UniProtKB-ARBA"/>
</dbReference>
<dbReference type="PROSITE" id="PS50125">
    <property type="entry name" value="GUANYLATE_CYCLASE_2"/>
    <property type="match status" value="1"/>
</dbReference>
<dbReference type="PANTHER" id="PTHR11920">
    <property type="entry name" value="GUANYLYL CYCLASE"/>
    <property type="match status" value="1"/>
</dbReference>
<name>A0A0B4XAF0_9HYPH</name>
<evidence type="ECO:0000256" key="9">
    <source>
        <dbReference type="PROSITE-ProRule" id="PRU00169"/>
    </source>
</evidence>